<gene>
    <name evidence="3" type="ORF">JVT61DRAFT_13868</name>
</gene>
<name>A0A8I2YTN1_9AGAM</name>
<dbReference type="GO" id="GO:0006260">
    <property type="term" value="P:DNA replication"/>
    <property type="evidence" value="ECO:0007669"/>
    <property type="project" value="UniProtKB-KW"/>
</dbReference>
<proteinExistence type="inferred from homology"/>
<dbReference type="OrthoDB" id="276989at2759"/>
<dbReference type="PANTHER" id="PTHR13395">
    <property type="entry name" value="SISTER CHROMATID COHESION PROTEIN DCC1-RELATED"/>
    <property type="match status" value="1"/>
</dbReference>
<dbReference type="AlphaFoldDB" id="A0A8I2YTN1"/>
<evidence type="ECO:0000313" key="4">
    <source>
        <dbReference type="Proteomes" id="UP000683000"/>
    </source>
</evidence>
<evidence type="ECO:0000256" key="1">
    <source>
        <dbReference type="ARBA" id="ARBA00007017"/>
    </source>
</evidence>
<dbReference type="GO" id="GO:0031390">
    <property type="term" value="C:Ctf18 RFC-like complex"/>
    <property type="evidence" value="ECO:0007669"/>
    <property type="project" value="InterPro"/>
</dbReference>
<evidence type="ECO:0000256" key="2">
    <source>
        <dbReference type="ARBA" id="ARBA00022705"/>
    </source>
</evidence>
<accession>A0A8I2YTN1</accession>
<sequence>MSDLEIRFSPSTEQDAGAFRLVELPSELCQLIDSAVETKTSQPILSIKGHPTEDAVVCTADKNYTLRSVVLSNTVLVLTPSRTDPDGTVHVRDQLHDVLELVPSVPKLHKLSVLLRGMEYDEGDEDLRTTLPKYSYEQARAEIQASESELRVGLRERRVLVLDGYLRPIAPAHLNTILELLLNYLISLSLVHDAAPVDDLVSALADDHDISRGVSIQVMSWFGRIEENTWKMDVNAVVAEIGLGIIRHYKLELTWHRVVDKKHEPILETEFMTKWKNAVGDTFESAVLLQLLSVRSPPLCTFSSNESDIRVQRQGNYLRNTNNVLGTTLNYFAASALPTDAAARFAELFLTHPRWKGDEIEPFLSDISVNAKERDKLLLKHARAITTPEGTWYTARVGYNN</sequence>
<dbReference type="InterPro" id="IPR019128">
    <property type="entry name" value="Dcc1"/>
</dbReference>
<dbReference type="EMBL" id="JAGFBS010000007">
    <property type="protein sequence ID" value="KAG6378176.1"/>
    <property type="molecule type" value="Genomic_DNA"/>
</dbReference>
<reference evidence="3" key="1">
    <citation type="submission" date="2021-03" db="EMBL/GenBank/DDBJ databases">
        <title>Evolutionary innovations through gain and loss of genes in the ectomycorrhizal Boletales.</title>
        <authorList>
            <person name="Wu G."/>
            <person name="Miyauchi S."/>
            <person name="Morin E."/>
            <person name="Yang Z.-L."/>
            <person name="Xu J."/>
            <person name="Martin F.M."/>
        </authorList>
    </citation>
    <scope>NUCLEOTIDE SEQUENCE</scope>
    <source>
        <strain evidence="3">BR01</strain>
    </source>
</reference>
<dbReference type="GO" id="GO:0000775">
    <property type="term" value="C:chromosome, centromeric region"/>
    <property type="evidence" value="ECO:0007669"/>
    <property type="project" value="TreeGrafter"/>
</dbReference>
<dbReference type="Proteomes" id="UP000683000">
    <property type="component" value="Unassembled WGS sequence"/>
</dbReference>
<dbReference type="GO" id="GO:0034088">
    <property type="term" value="P:maintenance of mitotic sister chromatid cohesion"/>
    <property type="evidence" value="ECO:0007669"/>
    <property type="project" value="TreeGrafter"/>
</dbReference>
<dbReference type="PANTHER" id="PTHR13395:SF6">
    <property type="entry name" value="SISTER CHROMATID COHESION PROTEIN DCC1"/>
    <property type="match status" value="1"/>
</dbReference>
<keyword evidence="4" id="KW-1185">Reference proteome</keyword>
<organism evidence="3 4">
    <name type="scientific">Boletus reticuloceps</name>
    <dbReference type="NCBI Taxonomy" id="495285"/>
    <lineage>
        <taxon>Eukaryota</taxon>
        <taxon>Fungi</taxon>
        <taxon>Dikarya</taxon>
        <taxon>Basidiomycota</taxon>
        <taxon>Agaricomycotina</taxon>
        <taxon>Agaricomycetes</taxon>
        <taxon>Agaricomycetidae</taxon>
        <taxon>Boletales</taxon>
        <taxon>Boletineae</taxon>
        <taxon>Boletaceae</taxon>
        <taxon>Boletoideae</taxon>
        <taxon>Boletus</taxon>
    </lineage>
</organism>
<comment type="caution">
    <text evidence="3">The sequence shown here is derived from an EMBL/GenBank/DDBJ whole genome shotgun (WGS) entry which is preliminary data.</text>
</comment>
<dbReference type="Pfam" id="PF09724">
    <property type="entry name" value="Dcc1"/>
    <property type="match status" value="1"/>
</dbReference>
<protein>
    <submittedName>
        <fullName evidence="3">Sister chromatid cohesion protein Dcc1</fullName>
    </submittedName>
</protein>
<dbReference type="GO" id="GO:0000785">
    <property type="term" value="C:chromatin"/>
    <property type="evidence" value="ECO:0007669"/>
    <property type="project" value="TreeGrafter"/>
</dbReference>
<evidence type="ECO:0000313" key="3">
    <source>
        <dbReference type="EMBL" id="KAG6378176.1"/>
    </source>
</evidence>
<keyword evidence="2" id="KW-0235">DNA replication</keyword>
<comment type="similarity">
    <text evidence="1">Belongs to the DCC1 family.</text>
</comment>